<protein>
    <recommendedName>
        <fullName evidence="3">Adenylate kinase</fullName>
    </recommendedName>
</protein>
<dbReference type="Proteomes" id="UP000198929">
    <property type="component" value="Unassembled WGS sequence"/>
</dbReference>
<dbReference type="PANTHER" id="PTHR37816:SF3">
    <property type="entry name" value="MODULATES DNA TOPOLOGY"/>
    <property type="match status" value="1"/>
</dbReference>
<dbReference type="Gene3D" id="3.40.50.300">
    <property type="entry name" value="P-loop containing nucleotide triphosphate hydrolases"/>
    <property type="match status" value="1"/>
</dbReference>
<proteinExistence type="predicted"/>
<keyword evidence="2" id="KW-1185">Reference proteome</keyword>
<accession>A0A1H9VD97</accession>
<dbReference type="InterPro" id="IPR052922">
    <property type="entry name" value="Cytidylate_Kinase-2"/>
</dbReference>
<dbReference type="RefSeq" id="WP_092260109.1">
    <property type="nucleotide sequence ID" value="NZ_CP047199.1"/>
</dbReference>
<evidence type="ECO:0008006" key="3">
    <source>
        <dbReference type="Google" id="ProtNLM"/>
    </source>
</evidence>
<reference evidence="2" key="1">
    <citation type="submission" date="2016-10" db="EMBL/GenBank/DDBJ databases">
        <authorList>
            <person name="Varghese N."/>
            <person name="Submissions S."/>
        </authorList>
    </citation>
    <scope>NUCLEOTIDE SEQUENCE [LARGE SCALE GENOMIC DNA]</scope>
    <source>
        <strain evidence="2">DSM 20524</strain>
    </source>
</reference>
<dbReference type="STRING" id="1121357.SAMN05661109_02202"/>
<sequence length="178" mass="19817">MKRILVIGAPGTGKTHFSNQLSDITGIEVTHMDLLYWNADKTPVSRGVFRTRLLNVLHREQWIIDGTYNQTIDLRLHHCDTVFFLDYPVETALGGLEAQRNKARADVPWEGEHPSPKVWESIHAFPRTLRPAIVDKLQALDGVTVHVFSSRTEADDFLVQARTPAGGTSGTSSAANMN</sequence>
<dbReference type="EMBL" id="FOGQ01000011">
    <property type="protein sequence ID" value="SES19652.1"/>
    <property type="molecule type" value="Genomic_DNA"/>
</dbReference>
<gene>
    <name evidence="1" type="ORF">SAMN05661109_02202</name>
</gene>
<dbReference type="PANTHER" id="PTHR37816">
    <property type="entry name" value="YALI0E33011P"/>
    <property type="match status" value="1"/>
</dbReference>
<evidence type="ECO:0000313" key="1">
    <source>
        <dbReference type="EMBL" id="SES19652.1"/>
    </source>
</evidence>
<name>A0A1H9VD97_9CORY</name>
<dbReference type="SUPFAM" id="SSF52540">
    <property type="entry name" value="P-loop containing nucleoside triphosphate hydrolases"/>
    <property type="match status" value="1"/>
</dbReference>
<organism evidence="1 2">
    <name type="scientific">Corynebacterium cystitidis DSM 20524</name>
    <dbReference type="NCBI Taxonomy" id="1121357"/>
    <lineage>
        <taxon>Bacteria</taxon>
        <taxon>Bacillati</taxon>
        <taxon>Actinomycetota</taxon>
        <taxon>Actinomycetes</taxon>
        <taxon>Mycobacteriales</taxon>
        <taxon>Corynebacteriaceae</taxon>
        <taxon>Corynebacterium</taxon>
    </lineage>
</organism>
<dbReference type="AlphaFoldDB" id="A0A1H9VD97"/>
<evidence type="ECO:0000313" key="2">
    <source>
        <dbReference type="Proteomes" id="UP000198929"/>
    </source>
</evidence>
<dbReference type="InterPro" id="IPR027417">
    <property type="entry name" value="P-loop_NTPase"/>
</dbReference>